<evidence type="ECO:0000313" key="2">
    <source>
        <dbReference type="EMBL" id="DAD94320.1"/>
    </source>
</evidence>
<reference evidence="2" key="1">
    <citation type="journal article" date="2021" name="Proc. Natl. Acad. Sci. U.S.A.">
        <title>A Catalog of Tens of Thousands of Viruses from Human Metagenomes Reveals Hidden Associations with Chronic Diseases.</title>
        <authorList>
            <person name="Tisza M.J."/>
            <person name="Buck C.B."/>
        </authorList>
    </citation>
    <scope>NUCLEOTIDE SEQUENCE</scope>
    <source>
        <strain evidence="2">CttFh17</strain>
    </source>
</reference>
<name>A0A8S5NJC1_9CAUD</name>
<protein>
    <submittedName>
        <fullName evidence="2">Uncharacterized protein</fullName>
    </submittedName>
</protein>
<proteinExistence type="predicted"/>
<feature type="region of interest" description="Disordered" evidence="1">
    <location>
        <begin position="270"/>
        <end position="306"/>
    </location>
</feature>
<dbReference type="EMBL" id="BK015176">
    <property type="protein sequence ID" value="DAD94320.1"/>
    <property type="molecule type" value="Genomic_DNA"/>
</dbReference>
<accession>A0A8S5NJC1</accession>
<evidence type="ECO:0000256" key="1">
    <source>
        <dbReference type="SAM" id="MobiDB-lite"/>
    </source>
</evidence>
<feature type="compositionally biased region" description="Low complexity" evidence="1">
    <location>
        <begin position="272"/>
        <end position="306"/>
    </location>
</feature>
<organism evidence="2">
    <name type="scientific">Siphoviridae sp. cttFh17</name>
    <dbReference type="NCBI Taxonomy" id="2826491"/>
    <lineage>
        <taxon>Viruses</taxon>
        <taxon>Duplodnaviria</taxon>
        <taxon>Heunggongvirae</taxon>
        <taxon>Uroviricota</taxon>
        <taxon>Caudoviricetes</taxon>
    </lineage>
</organism>
<sequence>MRSYVLVNNQETYTLVKFSAQDFANDPVLYLQTDYLHGVKENFKKITAIQVFQNDISVGLYEIYDTYSDITDCGAQYNEDVNQFVDCLAVRLTKSNLAEQVQSLQDIVNPVIDFNTMSDEEIKTYKKSVLNDTCTAEISKGIQIETDRGTETFSLEQHDQNNISSLCLTAMQNPAVAYLPYHSNGNECRMFPAKVIISLYLQMQLKITQETTKCNLLRVQLDGETDRDTIMSYTYDTPLNESYQAQYNEIIANTLEIIQGLIIGFMGGSGTTDGSDNTPDTDTSTSESGDSDGGNTETTTEDTTAH</sequence>